<reference evidence="3 4" key="1">
    <citation type="submission" date="2016-02" db="EMBL/GenBank/DDBJ databases">
        <authorList>
            <person name="Wen L."/>
            <person name="He K."/>
            <person name="Yang H."/>
        </authorList>
    </citation>
    <scope>NUCLEOTIDE SEQUENCE [LARGE SCALE GENOMIC DNA]</scope>
    <source>
        <strain evidence="3 4">CV58</strain>
    </source>
</reference>
<name>A0A139SJT7_9GAMM</name>
<dbReference type="InterPro" id="IPR002925">
    <property type="entry name" value="Dienelactn_hydro"/>
</dbReference>
<dbReference type="InterPro" id="IPR051411">
    <property type="entry name" value="Polyketide_trans_af380"/>
</dbReference>
<dbReference type="GO" id="GO:0016787">
    <property type="term" value="F:hydrolase activity"/>
    <property type="evidence" value="ECO:0007669"/>
    <property type="project" value="InterPro"/>
</dbReference>
<feature type="chain" id="PRO_5007299292" description="Dienelactone hydrolase domain-containing protein" evidence="1">
    <location>
        <begin position="22"/>
        <end position="342"/>
    </location>
</feature>
<evidence type="ECO:0000313" key="3">
    <source>
        <dbReference type="EMBL" id="KXU34829.1"/>
    </source>
</evidence>
<dbReference type="Pfam" id="PF01738">
    <property type="entry name" value="DLH"/>
    <property type="match status" value="1"/>
</dbReference>
<dbReference type="Gene3D" id="3.40.50.1820">
    <property type="entry name" value="alpha/beta hydrolase"/>
    <property type="match status" value="1"/>
</dbReference>
<evidence type="ECO:0000259" key="2">
    <source>
        <dbReference type="Pfam" id="PF01738"/>
    </source>
</evidence>
<accession>A0A139SJT7</accession>
<proteinExistence type="predicted"/>
<evidence type="ECO:0000313" key="4">
    <source>
        <dbReference type="Proteomes" id="UP000072660"/>
    </source>
</evidence>
<dbReference type="PANTHER" id="PTHR47751:SF1">
    <property type="entry name" value="SUPERFAMILY HYDROLASE, PUTATIVE (AFU_ORTHOLOGUE AFUA_2G16580)-RELATED"/>
    <property type="match status" value="1"/>
</dbReference>
<gene>
    <name evidence="3" type="ORF">AXE65_06630</name>
</gene>
<evidence type="ECO:0000256" key="1">
    <source>
        <dbReference type="SAM" id="SignalP"/>
    </source>
</evidence>
<dbReference type="Proteomes" id="UP000072660">
    <property type="component" value="Unassembled WGS sequence"/>
</dbReference>
<dbReference type="OrthoDB" id="9805123at2"/>
<sequence>MKPFAATLGLLSSLAIISAEAADIKTYDNFYQSQQLSTEKVRFNNQYQMKVVGNLFMPKNLAKDKQYPAIIVGHPMGAVKEQSSNLYTQKLAEQGFITLAIDLSFWGESEGSPRNAVLPDMYTEDFNAAADFLSALPQVDRDKIGVLGICGSGGFAISAAKIDPRLKAIATVSMYDMGAVTRNGYNHSRTLEQRKAMTAQASKQRNLEFTSGEPIFLDYLPEKLPEDADTVTRMYHSFYRTARGAHIPEGSSLEQTQNRTLSGEIKFLNFYPFNDIESISPRPLLFIAGSSAHSKEFSEQAYQKASEPKELFWVKDANHVDLYDRADLIPFDKLTDFFQRNL</sequence>
<organism evidence="3 4">
    <name type="scientific">Ventosimonas gracilis</name>
    <dbReference type="NCBI Taxonomy" id="1680762"/>
    <lineage>
        <taxon>Bacteria</taxon>
        <taxon>Pseudomonadati</taxon>
        <taxon>Pseudomonadota</taxon>
        <taxon>Gammaproteobacteria</taxon>
        <taxon>Pseudomonadales</taxon>
        <taxon>Ventosimonadaceae</taxon>
        <taxon>Ventosimonas</taxon>
    </lineage>
</organism>
<dbReference type="SUPFAM" id="SSF53474">
    <property type="entry name" value="alpha/beta-Hydrolases"/>
    <property type="match status" value="1"/>
</dbReference>
<dbReference type="PANTHER" id="PTHR47751">
    <property type="entry name" value="SUPERFAMILY HYDROLASE, PUTATIVE (AFU_ORTHOLOGUE AFUA_2G16580)-RELATED"/>
    <property type="match status" value="1"/>
</dbReference>
<feature type="domain" description="Dienelactone hydrolase" evidence="2">
    <location>
        <begin position="63"/>
        <end position="175"/>
    </location>
</feature>
<dbReference type="InterPro" id="IPR029058">
    <property type="entry name" value="AB_hydrolase_fold"/>
</dbReference>
<dbReference type="EMBL" id="LSZO01000206">
    <property type="protein sequence ID" value="KXU34829.1"/>
    <property type="molecule type" value="Genomic_DNA"/>
</dbReference>
<keyword evidence="1" id="KW-0732">Signal</keyword>
<dbReference type="Gene3D" id="1.10.10.800">
    <property type="match status" value="1"/>
</dbReference>
<dbReference type="AlphaFoldDB" id="A0A139SJT7"/>
<comment type="caution">
    <text evidence="3">The sequence shown here is derived from an EMBL/GenBank/DDBJ whole genome shotgun (WGS) entry which is preliminary data.</text>
</comment>
<keyword evidence="4" id="KW-1185">Reference proteome</keyword>
<feature type="signal peptide" evidence="1">
    <location>
        <begin position="1"/>
        <end position="21"/>
    </location>
</feature>
<dbReference type="RefSeq" id="WP_068392611.1">
    <property type="nucleotide sequence ID" value="NZ_LSZO01000206.1"/>
</dbReference>
<protein>
    <recommendedName>
        <fullName evidence="2">Dienelactone hydrolase domain-containing protein</fullName>
    </recommendedName>
</protein>